<dbReference type="Proteomes" id="UP000280792">
    <property type="component" value="Unassembled WGS sequence"/>
</dbReference>
<evidence type="ECO:0000256" key="4">
    <source>
        <dbReference type="ARBA" id="ARBA00022989"/>
    </source>
</evidence>
<feature type="transmembrane region" description="Helical" evidence="6">
    <location>
        <begin position="257"/>
        <end position="275"/>
    </location>
</feature>
<keyword evidence="3 6" id="KW-0812">Transmembrane</keyword>
<feature type="transmembrane region" description="Helical" evidence="6">
    <location>
        <begin position="44"/>
        <end position="66"/>
    </location>
</feature>
<comment type="subcellular location">
    <subcellularLocation>
        <location evidence="1">Membrane</location>
        <topology evidence="1">Multi-pass membrane protein</topology>
    </subcellularLocation>
</comment>
<gene>
    <name evidence="8" type="ORF">D0544_16245</name>
</gene>
<proteinExistence type="inferred from homology"/>
<evidence type="ECO:0000313" key="9">
    <source>
        <dbReference type="Proteomes" id="UP000280792"/>
    </source>
</evidence>
<dbReference type="EMBL" id="QWEZ01000002">
    <property type="protein sequence ID" value="RRJ83367.1"/>
    <property type="molecule type" value="Genomic_DNA"/>
</dbReference>
<evidence type="ECO:0000259" key="7">
    <source>
        <dbReference type="Pfam" id="PF00892"/>
    </source>
</evidence>
<comment type="similarity">
    <text evidence="2">Belongs to the EamA transporter family.</text>
</comment>
<keyword evidence="9" id="KW-1185">Reference proteome</keyword>
<feature type="transmembrane region" description="Helical" evidence="6">
    <location>
        <begin position="20"/>
        <end position="38"/>
    </location>
</feature>
<dbReference type="InterPro" id="IPR037185">
    <property type="entry name" value="EmrE-like"/>
</dbReference>
<comment type="caution">
    <text evidence="8">The sequence shown here is derived from an EMBL/GenBank/DDBJ whole genome shotgun (WGS) entry which is preliminary data.</text>
</comment>
<feature type="transmembrane region" description="Helical" evidence="6">
    <location>
        <begin position="136"/>
        <end position="157"/>
    </location>
</feature>
<name>A0A3P3VM10_9GAMM</name>
<evidence type="ECO:0000256" key="5">
    <source>
        <dbReference type="ARBA" id="ARBA00023136"/>
    </source>
</evidence>
<evidence type="ECO:0000256" key="1">
    <source>
        <dbReference type="ARBA" id="ARBA00004141"/>
    </source>
</evidence>
<dbReference type="GO" id="GO:0016020">
    <property type="term" value="C:membrane"/>
    <property type="evidence" value="ECO:0007669"/>
    <property type="project" value="UniProtKB-SubCell"/>
</dbReference>
<feature type="domain" description="EamA" evidence="7">
    <location>
        <begin position="165"/>
        <end position="297"/>
    </location>
</feature>
<dbReference type="PANTHER" id="PTHR32322:SF2">
    <property type="entry name" value="EAMA DOMAIN-CONTAINING PROTEIN"/>
    <property type="match status" value="1"/>
</dbReference>
<evidence type="ECO:0000256" key="2">
    <source>
        <dbReference type="ARBA" id="ARBA00007362"/>
    </source>
</evidence>
<dbReference type="SUPFAM" id="SSF103481">
    <property type="entry name" value="Multidrug resistance efflux transporter EmrE"/>
    <property type="match status" value="2"/>
</dbReference>
<keyword evidence="5 6" id="KW-0472">Membrane</keyword>
<evidence type="ECO:0000313" key="8">
    <source>
        <dbReference type="EMBL" id="RRJ83367.1"/>
    </source>
</evidence>
<feature type="transmembrane region" description="Helical" evidence="6">
    <location>
        <begin position="195"/>
        <end position="214"/>
    </location>
</feature>
<dbReference type="PANTHER" id="PTHR32322">
    <property type="entry name" value="INNER MEMBRANE TRANSPORTER"/>
    <property type="match status" value="1"/>
</dbReference>
<protein>
    <submittedName>
        <fullName evidence="8">DMT family transporter</fullName>
    </submittedName>
</protein>
<feature type="transmembrane region" description="Helical" evidence="6">
    <location>
        <begin position="78"/>
        <end position="101"/>
    </location>
</feature>
<reference evidence="8 9" key="2">
    <citation type="submission" date="2018-12" db="EMBL/GenBank/DDBJ databases">
        <title>Simiduia agarivorans gen. nov., sp. nov., a marine, agarolytic bacterium isolated from shallow coastal water from Keelung, Taiwan.</title>
        <authorList>
            <person name="Shieh W.Y."/>
        </authorList>
    </citation>
    <scope>NUCLEOTIDE SEQUENCE [LARGE SCALE GENOMIC DNA]</scope>
    <source>
        <strain evidence="8 9">GTF-13</strain>
    </source>
</reference>
<feature type="transmembrane region" description="Helical" evidence="6">
    <location>
        <begin position="163"/>
        <end position="183"/>
    </location>
</feature>
<accession>A0A3P3VM10</accession>
<evidence type="ECO:0000256" key="3">
    <source>
        <dbReference type="ARBA" id="ARBA00022692"/>
    </source>
</evidence>
<feature type="transmembrane region" description="Helical" evidence="6">
    <location>
        <begin position="226"/>
        <end position="248"/>
    </location>
</feature>
<keyword evidence="4 6" id="KW-1133">Transmembrane helix</keyword>
<dbReference type="InterPro" id="IPR050638">
    <property type="entry name" value="AA-Vitamin_Transporters"/>
</dbReference>
<feature type="domain" description="EamA" evidence="7">
    <location>
        <begin position="21"/>
        <end position="152"/>
    </location>
</feature>
<organism evidence="8 9">
    <name type="scientific">Aestuariirhabdus litorea</name>
    <dbReference type="NCBI Taxonomy" id="2528527"/>
    <lineage>
        <taxon>Bacteria</taxon>
        <taxon>Pseudomonadati</taxon>
        <taxon>Pseudomonadota</taxon>
        <taxon>Gammaproteobacteria</taxon>
        <taxon>Oceanospirillales</taxon>
        <taxon>Aestuariirhabdaceae</taxon>
        <taxon>Aestuariirhabdus</taxon>
    </lineage>
</organism>
<sequence>MAGIGERIAPSLPGGVQVKLLLAYIGVVLIWSTTPLGIKWSVESAYFVDALFGRMALAALFSWLLLRLRGGRLCWRGTALRSYLAASLGIWGCMLMVYWSAQTLPSGVMSVLFGLSPLMTGVIATLVLGERAFTPLRLLSLLLALAGLVVVFSGDLAVGEGQWPALLVNLTAVALFCVSAVWVKRVDAAVGPQQQATGSLLVSIPVFVLFWGLLSPAEPVMPGTRSLLAIAYLALFGSVIGFVLYFYILRNMTASQVSLIPMMTPCMALFLGYLLNDEALATTTLVGAAMIVSALGLYFGEGMVPRASGALTKFRQRALERR</sequence>
<dbReference type="Pfam" id="PF00892">
    <property type="entry name" value="EamA"/>
    <property type="match status" value="2"/>
</dbReference>
<dbReference type="AlphaFoldDB" id="A0A3P3VM10"/>
<dbReference type="InterPro" id="IPR000620">
    <property type="entry name" value="EamA_dom"/>
</dbReference>
<reference evidence="8 9" key="1">
    <citation type="submission" date="2018-08" db="EMBL/GenBank/DDBJ databases">
        <authorList>
            <person name="Khan S.A."/>
        </authorList>
    </citation>
    <scope>NUCLEOTIDE SEQUENCE [LARGE SCALE GENOMIC DNA]</scope>
    <source>
        <strain evidence="8 9">GTF-13</strain>
    </source>
</reference>
<feature type="transmembrane region" description="Helical" evidence="6">
    <location>
        <begin position="107"/>
        <end position="129"/>
    </location>
</feature>
<feature type="transmembrane region" description="Helical" evidence="6">
    <location>
        <begin position="281"/>
        <end position="299"/>
    </location>
</feature>
<evidence type="ECO:0000256" key="6">
    <source>
        <dbReference type="SAM" id="Phobius"/>
    </source>
</evidence>